<evidence type="ECO:0000313" key="3">
    <source>
        <dbReference type="EMBL" id="BAV43868.1"/>
    </source>
</evidence>
<sequence>MHLRHISQAALITFAGGDPWKINATLQSGRPAQISDLAQAFHDAGQSTAEADTAFRQARERFEKSWTHENGENPINDSAEVRRTVTTLGVQAAQLPKIAADLQNVAATLAEAQRSGKSALAALEDELHRIDDQLDEALQLERDPNLTRVERDLLEEYITGCEQKAIDKTRAAIGDLERIRDDYAGKLQQAESNLHTDGYDTTLVAGLDGHTPETPQQAEEDVHKALAGDKAAAARVAAVLDSITADQRAGNLPLTPEQASVLSQMQAQQHGMSIDDLKTAEERLDDQRHVIGDSWQLMSTPTISFPKTPLDPGAKERSETVQGGFAQLPESVQRTLTAPGILFADQTRTIADIVKGGNPMLQHNTPLDQNLLHKGAQIMSSFDWTRNTFDPTVEAAFWAAGRDHGAVNWMVNDLGMCDAASGDFMLNITHQTWADDGAAAGSLFSWTQNATGPEAGIAGQTAQTYAAYLGQNSHELLDLPGHQTLGQMNPKLVQDFAKGLAPYVANIAGDSNDLSQYFHTPDANQDVETRLPVAKGIFSVLSTDKDASDIFNGAAMRQIMQDQNDYAAAVANHTPGAVAHDADLQQAATLKALVDCGVNNAAHAQGLNGDQLAAEAYARKQSAYGSVVKGLSTGAGIAGGALPPPFNIVGKLSGPGVSMAGNALQQDIIGAPPTAMTTSEIVANMPDSVAYSQVLNGLIANHAPISGLDSDFFVHTVPGDPSSPLRIATYDEYRRISGGGNTFEYNQKLRDAVQGALGDGTVIPHMQNHYNDVVQIPNP</sequence>
<reference evidence="3 4" key="1">
    <citation type="submission" date="2016-08" db="EMBL/GenBank/DDBJ databases">
        <title>Complete genome sequence of Mycobacterium shinshuense, a subspecies of M. ulcerans.</title>
        <authorList>
            <person name="Yoshida M."/>
            <person name="Ogura Y."/>
            <person name="Hayashi T."/>
            <person name="Hoshino Y."/>
        </authorList>
    </citation>
    <scope>NUCLEOTIDE SEQUENCE [LARGE SCALE GENOMIC DNA]</scope>
    <source>
        <strain evidence="4">ATCC 33728</strain>
    </source>
</reference>
<feature type="domain" description="Predicted hydrolase N-terminal" evidence="1">
    <location>
        <begin position="1"/>
        <end position="194"/>
    </location>
</feature>
<accession>A0A1B4Y9Y4</accession>
<name>A0A1B4Y9Y4_MYCUL</name>
<evidence type="ECO:0008006" key="5">
    <source>
        <dbReference type="Google" id="ProtNLM"/>
    </source>
</evidence>
<dbReference type="InterPro" id="IPR054469">
    <property type="entry name" value="Pred_hydrolase_N"/>
</dbReference>
<organism evidence="3 4">
    <name type="scientific">Mycobacterium ulcerans subsp. shinshuense</name>
    <dbReference type="NCBI Taxonomy" id="1124626"/>
    <lineage>
        <taxon>Bacteria</taxon>
        <taxon>Bacillati</taxon>
        <taxon>Actinomycetota</taxon>
        <taxon>Actinomycetes</taxon>
        <taxon>Mycobacteriales</taxon>
        <taxon>Mycobacteriaceae</taxon>
        <taxon>Mycobacterium</taxon>
        <taxon>Mycobacterium ulcerans group</taxon>
    </lineage>
</organism>
<evidence type="ECO:0000259" key="2">
    <source>
        <dbReference type="Pfam" id="PF23275"/>
    </source>
</evidence>
<dbReference type="Pfam" id="PF22905">
    <property type="entry name" value="Hydro_N_hd"/>
    <property type="match status" value="1"/>
</dbReference>
<feature type="domain" description="TPR repeat" evidence="2">
    <location>
        <begin position="242"/>
        <end position="446"/>
    </location>
</feature>
<dbReference type="EMBL" id="AP017624">
    <property type="protein sequence ID" value="BAV43868.1"/>
    <property type="molecule type" value="Genomic_DNA"/>
</dbReference>
<dbReference type="RefSeq" id="WP_096372219.1">
    <property type="nucleotide sequence ID" value="NZ_AP017624.1"/>
</dbReference>
<dbReference type="AlphaFoldDB" id="A0A1B4Y9Y4"/>
<evidence type="ECO:0000259" key="1">
    <source>
        <dbReference type="Pfam" id="PF22905"/>
    </source>
</evidence>
<dbReference type="GeneID" id="93439580"/>
<dbReference type="InterPro" id="IPR057037">
    <property type="entry name" value="TPR_rep_actino"/>
</dbReference>
<dbReference type="Pfam" id="PF23275">
    <property type="entry name" value="TPR_23"/>
    <property type="match status" value="1"/>
</dbReference>
<evidence type="ECO:0000313" key="4">
    <source>
        <dbReference type="Proteomes" id="UP000218067"/>
    </source>
</evidence>
<dbReference type="Proteomes" id="UP000218067">
    <property type="component" value="Chromosome"/>
</dbReference>
<gene>
    <name evidence="3" type="ORF">SHTP_5037</name>
</gene>
<protein>
    <recommendedName>
        <fullName evidence="5">ESX-1 secretion-associated protein EspA/EspE-like domain-containing protein</fullName>
    </recommendedName>
</protein>
<proteinExistence type="predicted"/>